<dbReference type="OrthoDB" id="407617at2759"/>
<dbReference type="EMBL" id="ML986586">
    <property type="protein sequence ID" value="KAF2268392.1"/>
    <property type="molecule type" value="Genomic_DNA"/>
</dbReference>
<evidence type="ECO:0000313" key="2">
    <source>
        <dbReference type="EMBL" id="KAF2268392.1"/>
    </source>
</evidence>
<evidence type="ECO:0000256" key="1">
    <source>
        <dbReference type="SAM" id="MobiDB-lite"/>
    </source>
</evidence>
<accession>A0A9P4N6H2</accession>
<comment type="caution">
    <text evidence="2">The sequence shown here is derived from an EMBL/GenBank/DDBJ whole genome shotgun (WGS) entry which is preliminary data.</text>
</comment>
<reference evidence="3" key="1">
    <citation type="journal article" date="2020" name="Stud. Mycol.">
        <title>101 Dothideomycetes genomes: A test case for predicting lifestyles and emergence of pathogens.</title>
        <authorList>
            <person name="Haridas S."/>
            <person name="Albert R."/>
            <person name="Binder M."/>
            <person name="Bloem J."/>
            <person name="LaButti K."/>
            <person name="Salamov A."/>
            <person name="Andreopoulos B."/>
            <person name="Baker S."/>
            <person name="Barry K."/>
            <person name="Bills G."/>
            <person name="Bluhm B."/>
            <person name="Cannon C."/>
            <person name="Castanera R."/>
            <person name="Culley D."/>
            <person name="Daum C."/>
            <person name="Ezra D."/>
            <person name="Gonzalez J."/>
            <person name="Henrissat B."/>
            <person name="Kuo A."/>
            <person name="Liang C."/>
            <person name="Lipzen A."/>
            <person name="Lutzoni F."/>
            <person name="Magnuson J."/>
            <person name="Mondo S."/>
            <person name="Nolan M."/>
            <person name="Ohm R."/>
            <person name="Pangilinan J."/>
            <person name="Park H.-J."/>
            <person name="Ramirez L."/>
            <person name="Alfaro M."/>
            <person name="Sun H."/>
            <person name="Tritt A."/>
            <person name="Yoshinaga Y."/>
            <person name="Zwiers L.-H."/>
            <person name="Turgeon B."/>
            <person name="Goodwin S."/>
            <person name="Spatafora J."/>
            <person name="Crous P."/>
            <person name="Grigoriev I."/>
        </authorList>
    </citation>
    <scope>NUCLEOTIDE SEQUENCE [LARGE SCALE GENOMIC DNA]</scope>
    <source>
        <strain evidence="3">CBS 304.66</strain>
    </source>
</reference>
<sequence length="269" mass="29558">MAVKLTAPSSSSKIPTLPNPTLQTGSLRNDMDSLPDTELTVVSHTLEPIAEDASETGYPHVLVNTPEGLISPAQSACNGRACSMSTIGDQLAKLKSSNRCQYYVNEDADSSVRSTTHHPIDENEIEDSKAGSIRLSPISLGFGDIPIALGSPVANPRIDEYLAYQSTSLLSPGLPDDIKDAEELAKVNKKRSVGVTESSNWAEDIEQDFVHLLKRLENLARDEFENGQDMSIDDYYIRRLNKYLSAEGRMKPVMVTVKGVEYEKRVDEE</sequence>
<evidence type="ECO:0000313" key="3">
    <source>
        <dbReference type="Proteomes" id="UP000800093"/>
    </source>
</evidence>
<gene>
    <name evidence="2" type="ORF">CC78DRAFT_608927</name>
</gene>
<proteinExistence type="predicted"/>
<dbReference type="AlphaFoldDB" id="A0A9P4N6H2"/>
<name>A0A9P4N6H2_9PLEO</name>
<feature type="region of interest" description="Disordered" evidence="1">
    <location>
        <begin position="1"/>
        <end position="33"/>
    </location>
</feature>
<organism evidence="2 3">
    <name type="scientific">Lojkania enalia</name>
    <dbReference type="NCBI Taxonomy" id="147567"/>
    <lineage>
        <taxon>Eukaryota</taxon>
        <taxon>Fungi</taxon>
        <taxon>Dikarya</taxon>
        <taxon>Ascomycota</taxon>
        <taxon>Pezizomycotina</taxon>
        <taxon>Dothideomycetes</taxon>
        <taxon>Pleosporomycetidae</taxon>
        <taxon>Pleosporales</taxon>
        <taxon>Pleosporales incertae sedis</taxon>
        <taxon>Lojkania</taxon>
    </lineage>
</organism>
<dbReference type="Proteomes" id="UP000800093">
    <property type="component" value="Unassembled WGS sequence"/>
</dbReference>
<feature type="compositionally biased region" description="Polar residues" evidence="1">
    <location>
        <begin position="7"/>
        <end position="27"/>
    </location>
</feature>
<keyword evidence="3" id="KW-1185">Reference proteome</keyword>
<protein>
    <submittedName>
        <fullName evidence="2">Uncharacterized protein</fullName>
    </submittedName>
</protein>